<dbReference type="HOGENOM" id="CLU_575423_0_0_1"/>
<dbReference type="eggNOG" id="KOG0017">
    <property type="taxonomic scope" value="Eukaryota"/>
</dbReference>
<name>A0A061EUV5_THECC</name>
<feature type="domain" description="Reverse transcriptase Ty1/copia-type" evidence="1">
    <location>
        <begin position="326"/>
        <end position="388"/>
    </location>
</feature>
<organism evidence="2 3">
    <name type="scientific">Theobroma cacao</name>
    <name type="common">Cacao</name>
    <name type="synonym">Cocoa</name>
    <dbReference type="NCBI Taxonomy" id="3641"/>
    <lineage>
        <taxon>Eukaryota</taxon>
        <taxon>Viridiplantae</taxon>
        <taxon>Streptophyta</taxon>
        <taxon>Embryophyta</taxon>
        <taxon>Tracheophyta</taxon>
        <taxon>Spermatophyta</taxon>
        <taxon>Magnoliopsida</taxon>
        <taxon>eudicotyledons</taxon>
        <taxon>Gunneridae</taxon>
        <taxon>Pentapetalae</taxon>
        <taxon>rosids</taxon>
        <taxon>malvids</taxon>
        <taxon>Malvales</taxon>
        <taxon>Malvaceae</taxon>
        <taxon>Byttnerioideae</taxon>
        <taxon>Theobroma</taxon>
    </lineage>
</organism>
<evidence type="ECO:0000313" key="2">
    <source>
        <dbReference type="EMBL" id="EOY08865.1"/>
    </source>
</evidence>
<reference evidence="2 3" key="1">
    <citation type="journal article" date="2013" name="Genome Biol.">
        <title>The genome sequence of the most widely cultivated cacao type and its use to identify candidate genes regulating pod color.</title>
        <authorList>
            <person name="Motamayor J.C."/>
            <person name="Mockaitis K."/>
            <person name="Schmutz J."/>
            <person name="Haiminen N."/>
            <person name="Iii D.L."/>
            <person name="Cornejo O."/>
            <person name="Findley S.D."/>
            <person name="Zheng P."/>
            <person name="Utro F."/>
            <person name="Royaert S."/>
            <person name="Saski C."/>
            <person name="Jenkins J."/>
            <person name="Podicheti R."/>
            <person name="Zhao M."/>
            <person name="Scheffler B.E."/>
            <person name="Stack J.C."/>
            <person name="Feltus F.A."/>
            <person name="Mustiga G.M."/>
            <person name="Amores F."/>
            <person name="Phillips W."/>
            <person name="Marelli J.P."/>
            <person name="May G.D."/>
            <person name="Shapiro H."/>
            <person name="Ma J."/>
            <person name="Bustamante C.D."/>
            <person name="Schnell R.J."/>
            <person name="Main D."/>
            <person name="Gilbert D."/>
            <person name="Parida L."/>
            <person name="Kuhn D.N."/>
        </authorList>
    </citation>
    <scope>NUCLEOTIDE SEQUENCE [LARGE SCALE GENOMIC DNA]</scope>
    <source>
        <strain evidence="3">cv. Matina 1-6</strain>
    </source>
</reference>
<evidence type="ECO:0000259" key="1">
    <source>
        <dbReference type="Pfam" id="PF07727"/>
    </source>
</evidence>
<dbReference type="AlphaFoldDB" id="A0A061EUV5"/>
<gene>
    <name evidence="2" type="ORF">TCM_024129</name>
</gene>
<dbReference type="EMBL" id="CM001883">
    <property type="protein sequence ID" value="EOY08865.1"/>
    <property type="molecule type" value="Genomic_DNA"/>
</dbReference>
<proteinExistence type="predicted"/>
<dbReference type="STRING" id="3641.A0A061EUV5"/>
<dbReference type="Pfam" id="PF07727">
    <property type="entry name" value="RVT_2"/>
    <property type="match status" value="1"/>
</dbReference>
<dbReference type="Gramene" id="EOY08865">
    <property type="protein sequence ID" value="EOY08865"/>
    <property type="gene ID" value="TCM_024129"/>
</dbReference>
<accession>A0A061EUV5</accession>
<protein>
    <recommendedName>
        <fullName evidence="1">Reverse transcriptase Ty1/copia-type domain-containing protein</fullName>
    </recommendedName>
</protein>
<dbReference type="Proteomes" id="UP000026915">
    <property type="component" value="Chromosome 5"/>
</dbReference>
<dbReference type="InParanoid" id="A0A061EUV5"/>
<keyword evidence="3" id="KW-1185">Reference proteome</keyword>
<sequence length="475" mass="53682">MIVVFDEKKKFKKEVICSHCNKKGHSKEKCYRLIGSGVMEGDWGVAKVISGLYFMQVNADEQALSKHSIDKIISSINVSSIHNCVAMHPSFDLWHFRLGHASVERINVINKHCSDVHSSKHLLSCLAKFFTIAHCMNCCTKNLIPMITLEFFVVYVLCRLLVNIGKNLTKGQISFDHVFYQTPNVHESDFDFFYIVPIPCSIHAPMNASTSSTSSLDPLNMLENSNSLNFPSNSIDQSVSSRHVNSTVDFFESISFYCSVIPIDSIPHRKSDRTRKFLSSNKLSSKHKSFTASLSQLHEPITYHQAIHYDHRREAMAAELTALEDNDTWSVIPLLVDSHAIGCKWVFKNKMKADGSIERFKARLVAKAYNQIEGFDYQETFSPIAKQKCLFTNSSISMSQCNIWGGEAFLSDNKSIHSSSMNLGSSEANLEISRSREDTRCRALAMNIEVTLCNIEFSLRRAVKRKTHASDHLVD</sequence>
<evidence type="ECO:0000313" key="3">
    <source>
        <dbReference type="Proteomes" id="UP000026915"/>
    </source>
</evidence>
<dbReference type="InterPro" id="IPR013103">
    <property type="entry name" value="RVT_2"/>
</dbReference>